<evidence type="ECO:0000313" key="10">
    <source>
        <dbReference type="EMBL" id="GAA4354284.1"/>
    </source>
</evidence>
<dbReference type="SMART" id="SM00387">
    <property type="entry name" value="HATPase_c"/>
    <property type="match status" value="1"/>
</dbReference>
<evidence type="ECO:0000256" key="7">
    <source>
        <dbReference type="SAM" id="Phobius"/>
    </source>
</evidence>
<dbReference type="PANTHER" id="PTHR43711:SF1">
    <property type="entry name" value="HISTIDINE KINASE 1"/>
    <property type="match status" value="1"/>
</dbReference>
<feature type="repeat" description="TPR" evidence="6">
    <location>
        <begin position="130"/>
        <end position="163"/>
    </location>
</feature>
<proteinExistence type="predicted"/>
<comment type="catalytic activity">
    <reaction evidence="1">
        <text>ATP + protein L-histidine = ADP + protein N-phospho-L-histidine.</text>
        <dbReference type="EC" id="2.7.13.3"/>
    </reaction>
</comment>
<keyword evidence="6" id="KW-0802">TPR repeat</keyword>
<keyword evidence="3" id="KW-0808">Transferase</keyword>
<keyword evidence="7" id="KW-0472">Membrane</keyword>
<dbReference type="SMART" id="SM00028">
    <property type="entry name" value="TPR"/>
    <property type="match status" value="2"/>
</dbReference>
<keyword evidence="4" id="KW-0418">Kinase</keyword>
<dbReference type="Gene3D" id="1.10.287.130">
    <property type="match status" value="1"/>
</dbReference>
<evidence type="ECO:0000259" key="9">
    <source>
        <dbReference type="PROSITE" id="PS50109"/>
    </source>
</evidence>
<dbReference type="InterPro" id="IPR005467">
    <property type="entry name" value="His_kinase_dom"/>
</dbReference>
<dbReference type="Gene3D" id="3.30.565.10">
    <property type="entry name" value="Histidine kinase-like ATPase, C-terminal domain"/>
    <property type="match status" value="1"/>
</dbReference>
<dbReference type="InterPro" id="IPR003594">
    <property type="entry name" value="HATPase_dom"/>
</dbReference>
<keyword evidence="5" id="KW-0902">Two-component regulatory system</keyword>
<gene>
    <name evidence="10" type="ORF">GCM10023185_15910</name>
</gene>
<evidence type="ECO:0000313" key="11">
    <source>
        <dbReference type="Proteomes" id="UP001501153"/>
    </source>
</evidence>
<dbReference type="InterPro" id="IPR004358">
    <property type="entry name" value="Sig_transdc_His_kin-like_C"/>
</dbReference>
<evidence type="ECO:0000256" key="3">
    <source>
        <dbReference type="ARBA" id="ARBA00022679"/>
    </source>
</evidence>
<feature type="signal peptide" evidence="8">
    <location>
        <begin position="1"/>
        <end position="26"/>
    </location>
</feature>
<accession>A0ABP8I9J2</accession>
<evidence type="ECO:0000256" key="1">
    <source>
        <dbReference type="ARBA" id="ARBA00000085"/>
    </source>
</evidence>
<dbReference type="PANTHER" id="PTHR43711">
    <property type="entry name" value="TWO-COMPONENT HISTIDINE KINASE"/>
    <property type="match status" value="1"/>
</dbReference>
<dbReference type="InterPro" id="IPR011990">
    <property type="entry name" value="TPR-like_helical_dom_sf"/>
</dbReference>
<dbReference type="SUPFAM" id="SSF48452">
    <property type="entry name" value="TPR-like"/>
    <property type="match status" value="2"/>
</dbReference>
<organism evidence="10 11">
    <name type="scientific">Hymenobacter saemangeumensis</name>
    <dbReference type="NCBI Taxonomy" id="1084522"/>
    <lineage>
        <taxon>Bacteria</taxon>
        <taxon>Pseudomonadati</taxon>
        <taxon>Bacteroidota</taxon>
        <taxon>Cytophagia</taxon>
        <taxon>Cytophagales</taxon>
        <taxon>Hymenobacteraceae</taxon>
        <taxon>Hymenobacter</taxon>
    </lineage>
</organism>
<dbReference type="InterPro" id="IPR036890">
    <property type="entry name" value="HATPase_C_sf"/>
</dbReference>
<dbReference type="Pfam" id="PF02518">
    <property type="entry name" value="HATPase_c"/>
    <property type="match status" value="1"/>
</dbReference>
<dbReference type="InterPro" id="IPR050736">
    <property type="entry name" value="Sensor_HK_Regulatory"/>
</dbReference>
<evidence type="ECO:0000256" key="6">
    <source>
        <dbReference type="PROSITE-ProRule" id="PRU00339"/>
    </source>
</evidence>
<dbReference type="InterPro" id="IPR036097">
    <property type="entry name" value="HisK_dim/P_sf"/>
</dbReference>
<comment type="caution">
    <text evidence="10">The sequence shown here is derived from an EMBL/GenBank/DDBJ whole genome shotgun (WGS) entry which is preliminary data.</text>
</comment>
<dbReference type="EMBL" id="BAABGZ010000016">
    <property type="protein sequence ID" value="GAA4354284.1"/>
    <property type="molecule type" value="Genomic_DNA"/>
</dbReference>
<protein>
    <recommendedName>
        <fullName evidence="2">histidine kinase</fullName>
        <ecNumber evidence="2">2.7.13.3</ecNumber>
    </recommendedName>
</protein>
<keyword evidence="7" id="KW-1133">Transmembrane helix</keyword>
<dbReference type="CDD" id="cd00075">
    <property type="entry name" value="HATPase"/>
    <property type="match status" value="1"/>
</dbReference>
<evidence type="ECO:0000256" key="4">
    <source>
        <dbReference type="ARBA" id="ARBA00022777"/>
    </source>
</evidence>
<evidence type="ECO:0000256" key="8">
    <source>
        <dbReference type="SAM" id="SignalP"/>
    </source>
</evidence>
<reference evidence="11" key="1">
    <citation type="journal article" date="2019" name="Int. J. Syst. Evol. Microbiol.">
        <title>The Global Catalogue of Microorganisms (GCM) 10K type strain sequencing project: providing services to taxonomists for standard genome sequencing and annotation.</title>
        <authorList>
            <consortium name="The Broad Institute Genomics Platform"/>
            <consortium name="The Broad Institute Genome Sequencing Center for Infectious Disease"/>
            <person name="Wu L."/>
            <person name="Ma J."/>
        </authorList>
    </citation>
    <scope>NUCLEOTIDE SEQUENCE [LARGE SCALE GENOMIC DNA]</scope>
    <source>
        <strain evidence="11">JCM 17923</strain>
    </source>
</reference>
<name>A0ABP8I9J2_9BACT</name>
<dbReference type="Gene3D" id="1.25.40.10">
    <property type="entry name" value="Tetratricopeptide repeat domain"/>
    <property type="match status" value="2"/>
</dbReference>
<dbReference type="Proteomes" id="UP001501153">
    <property type="component" value="Unassembled WGS sequence"/>
</dbReference>
<feature type="transmembrane region" description="Helical" evidence="7">
    <location>
        <begin position="389"/>
        <end position="411"/>
    </location>
</feature>
<keyword evidence="11" id="KW-1185">Reference proteome</keyword>
<feature type="chain" id="PRO_5046734576" description="histidine kinase" evidence="8">
    <location>
        <begin position="27"/>
        <end position="656"/>
    </location>
</feature>
<dbReference type="PROSITE" id="PS50109">
    <property type="entry name" value="HIS_KIN"/>
    <property type="match status" value="1"/>
</dbReference>
<dbReference type="SUPFAM" id="SSF47384">
    <property type="entry name" value="Homodimeric domain of signal transducing histidine kinase"/>
    <property type="match status" value="1"/>
</dbReference>
<dbReference type="PRINTS" id="PR00344">
    <property type="entry name" value="BCTRLSENSOR"/>
</dbReference>
<dbReference type="PROSITE" id="PS50005">
    <property type="entry name" value="TPR"/>
    <property type="match status" value="1"/>
</dbReference>
<dbReference type="InterPro" id="IPR019734">
    <property type="entry name" value="TPR_rpt"/>
</dbReference>
<evidence type="ECO:0000256" key="5">
    <source>
        <dbReference type="ARBA" id="ARBA00023012"/>
    </source>
</evidence>
<feature type="domain" description="Histidine kinase" evidence="9">
    <location>
        <begin position="433"/>
        <end position="656"/>
    </location>
</feature>
<keyword evidence="8" id="KW-0732">Signal</keyword>
<evidence type="ECO:0000256" key="2">
    <source>
        <dbReference type="ARBA" id="ARBA00012438"/>
    </source>
</evidence>
<dbReference type="EC" id="2.7.13.3" evidence="2"/>
<keyword evidence="7" id="KW-0812">Transmembrane</keyword>
<dbReference type="SUPFAM" id="SSF55874">
    <property type="entry name" value="ATPase domain of HSP90 chaperone/DNA topoisomerase II/histidine kinase"/>
    <property type="match status" value="1"/>
</dbReference>
<sequence length="656" mass="72090">MNTLDMRSLLLALLLTTGLLAETAWAQVPASAPATDSLRRLLATAPADTNRLNILLQLCSQAPPEMDVQPYAREGLQLAQRLRSREKELTFLSVLNLANYRRQDYPAAARYAQELMRKALQPPAEPLFAAQALTNLGNIAGAEGNYAEARRYFWQGVRLAESAPPTPRRLRILAYGYSNLTGGYSFQLQESSTRPDSLIERMRYCIRQNIRLAKELRATGDERSYRGHLANAWDALADLADLNHRLDSALYYKRLALKSFRELGDARLVMTRQQHLANLELSAGNAATAAALARESKQAAHAMGSPVDEAYAAETLAQALDAQGRSHEAFQTLRRSYALRDTALGAEKRAALAQLQVSFETERKEARIRELTQQQKLRQVEAERQQQRLWTLAAVLGVVGLALAVAGVLYWRLRRSRAQLAALAASKDRLYALVAHDLRGPVQALDGLGNMIAYYLRRADLAALTQLPPLVSQAVTSVNQLLDNLLHWAASQTGELSFQPSPQPLALLLNECASLWSTTALANQVELRVAPVAEDATLWADPQMLRTVLRNLVGNALKFTPTGGTVLLAAEPAGDDGQYLRITDSGPGISPDDIATLLGPENGKKRLRRPGVRGEQGTGLGLRLCQLFMRRHGGKLELLSQPGSGTTAQLWFPAPR</sequence>